<dbReference type="AlphaFoldDB" id="A0A6G1G4J5"/>
<sequence>MAMPLWVLGTEGLWRCTGQAFMTEPQQGAHGTTRIGGLVLSREGGTIICSRIPQGSDTLTLSRTPLRYRGKARLVGRVECSKPTKNELNKDVKDREPCRVSPVISRCVTSVGGGGGADQAH</sequence>
<dbReference type="GeneID" id="54418660"/>
<dbReference type="EMBL" id="ML975156">
    <property type="protein sequence ID" value="KAF1812984.1"/>
    <property type="molecule type" value="Genomic_DNA"/>
</dbReference>
<protein>
    <submittedName>
        <fullName evidence="1 3">Uncharacterized protein</fullName>
    </submittedName>
</protein>
<name>A0A6G1G4J5_9PEZI</name>
<evidence type="ECO:0000313" key="1">
    <source>
        <dbReference type="EMBL" id="KAF1812984.1"/>
    </source>
</evidence>
<dbReference type="Proteomes" id="UP000504638">
    <property type="component" value="Unplaced"/>
</dbReference>
<dbReference type="RefSeq" id="XP_033534615.1">
    <property type="nucleotide sequence ID" value="XM_033678090.1"/>
</dbReference>
<organism evidence="1">
    <name type="scientific">Eremomyces bilateralis CBS 781.70</name>
    <dbReference type="NCBI Taxonomy" id="1392243"/>
    <lineage>
        <taxon>Eukaryota</taxon>
        <taxon>Fungi</taxon>
        <taxon>Dikarya</taxon>
        <taxon>Ascomycota</taxon>
        <taxon>Pezizomycotina</taxon>
        <taxon>Dothideomycetes</taxon>
        <taxon>Dothideomycetes incertae sedis</taxon>
        <taxon>Eremomycetales</taxon>
        <taxon>Eremomycetaceae</taxon>
        <taxon>Eremomyces</taxon>
    </lineage>
</organism>
<accession>A0A6G1G4J5</accession>
<reference evidence="1 3" key="1">
    <citation type="submission" date="2020-01" db="EMBL/GenBank/DDBJ databases">
        <authorList>
            <consortium name="DOE Joint Genome Institute"/>
            <person name="Haridas S."/>
            <person name="Albert R."/>
            <person name="Binder M."/>
            <person name="Bloem J."/>
            <person name="Labutti K."/>
            <person name="Salamov A."/>
            <person name="Andreopoulos B."/>
            <person name="Baker S.E."/>
            <person name="Barry K."/>
            <person name="Bills G."/>
            <person name="Bluhm B.H."/>
            <person name="Cannon C."/>
            <person name="Castanera R."/>
            <person name="Culley D.E."/>
            <person name="Daum C."/>
            <person name="Ezra D."/>
            <person name="Gonzalez J.B."/>
            <person name="Henrissat B."/>
            <person name="Kuo A."/>
            <person name="Liang C."/>
            <person name="Lipzen A."/>
            <person name="Lutzoni F."/>
            <person name="Magnuson J."/>
            <person name="Mondo S."/>
            <person name="Nolan M."/>
            <person name="Ohm R."/>
            <person name="Pangilinan J."/>
            <person name="Park H.-J."/>
            <person name="Ramirez L."/>
            <person name="Alfaro M."/>
            <person name="Sun H."/>
            <person name="Tritt A."/>
            <person name="Yoshinaga Y."/>
            <person name="Zwiers L.-H."/>
            <person name="Turgeon B.G."/>
            <person name="Goodwin S.B."/>
            <person name="Spatafora J.W."/>
            <person name="Crous P.W."/>
            <person name="Grigoriev I.V."/>
        </authorList>
    </citation>
    <scope>NUCLEOTIDE SEQUENCE</scope>
    <source>
        <strain evidence="1 3">CBS 781.70</strain>
    </source>
</reference>
<proteinExistence type="predicted"/>
<keyword evidence="2" id="KW-1185">Reference proteome</keyword>
<evidence type="ECO:0000313" key="3">
    <source>
        <dbReference type="RefSeq" id="XP_033534615.1"/>
    </source>
</evidence>
<evidence type="ECO:0000313" key="2">
    <source>
        <dbReference type="Proteomes" id="UP000504638"/>
    </source>
</evidence>
<reference evidence="3" key="2">
    <citation type="submission" date="2020-04" db="EMBL/GenBank/DDBJ databases">
        <authorList>
            <consortium name="NCBI Genome Project"/>
        </authorList>
    </citation>
    <scope>NUCLEOTIDE SEQUENCE</scope>
    <source>
        <strain evidence="3">CBS 781.70</strain>
    </source>
</reference>
<gene>
    <name evidence="1 3" type="ORF">P152DRAFT_449074</name>
</gene>
<reference evidence="3" key="3">
    <citation type="submission" date="2025-04" db="UniProtKB">
        <authorList>
            <consortium name="RefSeq"/>
        </authorList>
    </citation>
    <scope>IDENTIFICATION</scope>
    <source>
        <strain evidence="3">CBS 781.70</strain>
    </source>
</reference>